<comment type="caution">
    <text evidence="3">The sequence shown here is derived from an EMBL/GenBank/DDBJ whole genome shotgun (WGS) entry which is preliminary data.</text>
</comment>
<organism evidence="3 4">
    <name type="scientific">Phytophthora cactorum</name>
    <dbReference type="NCBI Taxonomy" id="29920"/>
    <lineage>
        <taxon>Eukaryota</taxon>
        <taxon>Sar</taxon>
        <taxon>Stramenopiles</taxon>
        <taxon>Oomycota</taxon>
        <taxon>Peronosporomycetes</taxon>
        <taxon>Peronosporales</taxon>
        <taxon>Peronosporaceae</taxon>
        <taxon>Phytophthora</taxon>
    </lineage>
</organism>
<feature type="compositionally biased region" description="Basic and acidic residues" evidence="1">
    <location>
        <begin position="48"/>
        <end position="67"/>
    </location>
</feature>
<proteinExistence type="predicted"/>
<evidence type="ECO:0000256" key="1">
    <source>
        <dbReference type="SAM" id="MobiDB-lite"/>
    </source>
</evidence>
<reference evidence="2" key="2">
    <citation type="submission" date="2021-01" db="EMBL/GenBank/DDBJ databases">
        <title>Phytophthora aleatoria, a newly-described species from Pinus radiata is distinct from Phytophthora cactorum isolates based on comparative genomics.</title>
        <authorList>
            <person name="Mcdougal R."/>
            <person name="Panda P."/>
            <person name="Williams N."/>
            <person name="Studholme D.J."/>
        </authorList>
    </citation>
    <scope>NUCLEOTIDE SEQUENCE</scope>
    <source>
        <strain evidence="2">NZFS 3830</strain>
    </source>
</reference>
<evidence type="ECO:0000313" key="4">
    <source>
        <dbReference type="Proteomes" id="UP000251314"/>
    </source>
</evidence>
<protein>
    <submittedName>
        <fullName evidence="3">Uncharacterized protein</fullName>
    </submittedName>
</protein>
<sequence length="86" mass="9413">MGSLGASNNGVRPPHEPELACRGLGFREVCKGEENDLHVLVVMTWKGSDPKGEQYKPKKIAEAHPEGKQSQPKKIALTYPEGALQF</sequence>
<dbReference type="AlphaFoldDB" id="A0A329T0C6"/>
<dbReference type="VEuPathDB" id="FungiDB:PC110_g2461"/>
<evidence type="ECO:0000313" key="2">
    <source>
        <dbReference type="EMBL" id="KAG6943593.1"/>
    </source>
</evidence>
<keyword evidence="4" id="KW-1185">Reference proteome</keyword>
<dbReference type="EMBL" id="JAENGZ010002486">
    <property type="protein sequence ID" value="KAG6943593.1"/>
    <property type="molecule type" value="Genomic_DNA"/>
</dbReference>
<feature type="region of interest" description="Disordered" evidence="1">
    <location>
        <begin position="48"/>
        <end position="86"/>
    </location>
</feature>
<reference evidence="3 4" key="1">
    <citation type="submission" date="2018-01" db="EMBL/GenBank/DDBJ databases">
        <title>Draft genome of the strawberry crown rot pathogen Phytophthora cactorum.</title>
        <authorList>
            <person name="Armitage A.D."/>
            <person name="Lysoe E."/>
            <person name="Nellist C.F."/>
            <person name="Harrison R.J."/>
            <person name="Brurberg M.B."/>
        </authorList>
    </citation>
    <scope>NUCLEOTIDE SEQUENCE [LARGE SCALE GENOMIC DNA]</scope>
    <source>
        <strain evidence="3 4">10300</strain>
    </source>
</reference>
<dbReference type="EMBL" id="MJFZ01000032">
    <property type="protein sequence ID" value="RAW41342.1"/>
    <property type="molecule type" value="Genomic_DNA"/>
</dbReference>
<accession>A0A329T0C6</accession>
<evidence type="ECO:0000313" key="3">
    <source>
        <dbReference type="EMBL" id="RAW41342.1"/>
    </source>
</evidence>
<name>A0A329T0C6_9STRA</name>
<dbReference type="OrthoDB" id="89066at2759"/>
<gene>
    <name evidence="2" type="ORF">JG687_00018361</name>
    <name evidence="3" type="ORF">PC110_g2461</name>
</gene>
<dbReference type="Proteomes" id="UP000251314">
    <property type="component" value="Unassembled WGS sequence"/>
</dbReference>
<dbReference type="Proteomes" id="UP000688947">
    <property type="component" value="Unassembled WGS sequence"/>
</dbReference>